<dbReference type="InterPro" id="IPR014722">
    <property type="entry name" value="Rib_uL2_dom2"/>
</dbReference>
<keyword evidence="10" id="KW-1185">Reference proteome</keyword>
<dbReference type="CDD" id="cd05794">
    <property type="entry name" value="S1_EF-P_repeat_2"/>
    <property type="match status" value="1"/>
</dbReference>
<dbReference type="InterPro" id="IPR011768">
    <property type="entry name" value="Transl_elongation_fac_P"/>
</dbReference>
<dbReference type="InterPro" id="IPR015365">
    <property type="entry name" value="Elong-fact-P_C"/>
</dbReference>
<evidence type="ECO:0000256" key="6">
    <source>
        <dbReference type="ARBA" id="ARBA00022917"/>
    </source>
</evidence>
<dbReference type="FunFam" id="2.40.50.140:FF:000009">
    <property type="entry name" value="Elongation factor P"/>
    <property type="match status" value="1"/>
</dbReference>
<dbReference type="SMART" id="SM01185">
    <property type="entry name" value="EFP"/>
    <property type="match status" value="1"/>
</dbReference>
<dbReference type="InterPro" id="IPR001059">
    <property type="entry name" value="Transl_elong_P/YeiP_cen"/>
</dbReference>
<gene>
    <name evidence="9" type="ORF">CYMTET_47346</name>
</gene>
<dbReference type="Gene3D" id="2.30.30.30">
    <property type="match status" value="1"/>
</dbReference>
<evidence type="ECO:0000256" key="2">
    <source>
        <dbReference type="ARBA" id="ARBA00004815"/>
    </source>
</evidence>
<keyword evidence="5" id="KW-0251">Elongation factor</keyword>
<dbReference type="GO" id="GO:0005829">
    <property type="term" value="C:cytosol"/>
    <property type="evidence" value="ECO:0007669"/>
    <property type="project" value="UniProtKB-ARBA"/>
</dbReference>
<dbReference type="HAMAP" id="MF_00141">
    <property type="entry name" value="EF_P"/>
    <property type="match status" value="1"/>
</dbReference>
<evidence type="ECO:0000313" key="9">
    <source>
        <dbReference type="EMBL" id="KAK3242984.1"/>
    </source>
</evidence>
<comment type="similarity">
    <text evidence="3">Belongs to the elongation factor P family.</text>
</comment>
<dbReference type="PANTHER" id="PTHR30053">
    <property type="entry name" value="ELONGATION FACTOR P"/>
    <property type="match status" value="1"/>
</dbReference>
<dbReference type="PANTHER" id="PTHR30053:SF12">
    <property type="entry name" value="ELONGATION FACTOR P (EF-P) FAMILY PROTEIN"/>
    <property type="match status" value="1"/>
</dbReference>
<dbReference type="SMART" id="SM00841">
    <property type="entry name" value="Elong-fact-P_C"/>
    <property type="match status" value="1"/>
</dbReference>
<reference evidence="9 10" key="1">
    <citation type="journal article" date="2015" name="Genome Biol. Evol.">
        <title>Comparative Genomics of a Bacterivorous Green Alga Reveals Evolutionary Causalities and Consequences of Phago-Mixotrophic Mode of Nutrition.</title>
        <authorList>
            <person name="Burns J.A."/>
            <person name="Paasch A."/>
            <person name="Narechania A."/>
            <person name="Kim E."/>
        </authorList>
    </citation>
    <scope>NUCLEOTIDE SEQUENCE [LARGE SCALE GENOMIC DNA]</scope>
    <source>
        <strain evidence="9 10">PLY_AMNH</strain>
    </source>
</reference>
<dbReference type="CDD" id="cd04470">
    <property type="entry name" value="S1_EF-P_repeat_1"/>
    <property type="match status" value="1"/>
</dbReference>
<dbReference type="InterPro" id="IPR012340">
    <property type="entry name" value="NA-bd_OB-fold"/>
</dbReference>
<feature type="domain" description="Elongation factor P C-terminal" evidence="7">
    <location>
        <begin position="170"/>
        <end position="225"/>
    </location>
</feature>
<dbReference type="Pfam" id="PF09285">
    <property type="entry name" value="Elong-fact-P_C"/>
    <property type="match status" value="1"/>
</dbReference>
<name>A0AAE0BVS7_9CHLO</name>
<comment type="subcellular location">
    <subcellularLocation>
        <location evidence="1">Cytoplasm</location>
    </subcellularLocation>
</comment>
<dbReference type="Pfam" id="PF01132">
    <property type="entry name" value="EFP"/>
    <property type="match status" value="1"/>
</dbReference>
<dbReference type="NCBIfam" id="NF001810">
    <property type="entry name" value="PRK00529.1"/>
    <property type="match status" value="1"/>
</dbReference>
<sequence length="229" mass="25263">MNGPNWFGSLAAKSAFVGSVRPASLCAFTATRKPSVRSRLVVTALTSNDFKNGMSIIIDKQPYRVTEFLHVKPGKGSAFVRTKVKNYLTGNTVEKTFRAGEKVEQADLNKASMQFTYEEGEMYVFMDLNTYEETRVPRDESWAKYLLEGGEADVLIWDEKVIGVDIANTVTLEVTETDPGVKGNTAQGGSKPCTLETGAVVQVPLFINIGDKISVDTRSDQYLNRVTDK</sequence>
<evidence type="ECO:0000256" key="4">
    <source>
        <dbReference type="ARBA" id="ARBA00022490"/>
    </source>
</evidence>
<evidence type="ECO:0000259" key="7">
    <source>
        <dbReference type="SMART" id="SM00841"/>
    </source>
</evidence>
<dbReference type="InterPro" id="IPR013185">
    <property type="entry name" value="Transl_elong_KOW-like"/>
</dbReference>
<comment type="caution">
    <text evidence="9">The sequence shown here is derived from an EMBL/GenBank/DDBJ whole genome shotgun (WGS) entry which is preliminary data.</text>
</comment>
<proteinExistence type="inferred from homology"/>
<dbReference type="Proteomes" id="UP001190700">
    <property type="component" value="Unassembled WGS sequence"/>
</dbReference>
<feature type="domain" description="Translation elongation factor P/YeiP central" evidence="8">
    <location>
        <begin position="110"/>
        <end position="162"/>
    </location>
</feature>
<dbReference type="SUPFAM" id="SSF50104">
    <property type="entry name" value="Translation proteins SH3-like domain"/>
    <property type="match status" value="1"/>
</dbReference>
<keyword evidence="4" id="KW-0963">Cytoplasm</keyword>
<dbReference type="GO" id="GO:0003746">
    <property type="term" value="F:translation elongation factor activity"/>
    <property type="evidence" value="ECO:0007669"/>
    <property type="project" value="UniProtKB-KW"/>
</dbReference>
<accession>A0AAE0BVS7</accession>
<dbReference type="FunFam" id="2.40.50.140:FF:000004">
    <property type="entry name" value="Elongation factor P"/>
    <property type="match status" value="1"/>
</dbReference>
<evidence type="ECO:0000256" key="3">
    <source>
        <dbReference type="ARBA" id="ARBA00009479"/>
    </source>
</evidence>
<dbReference type="SUPFAM" id="SSF50249">
    <property type="entry name" value="Nucleic acid-binding proteins"/>
    <property type="match status" value="2"/>
</dbReference>
<dbReference type="AlphaFoldDB" id="A0AAE0BVS7"/>
<evidence type="ECO:0000256" key="1">
    <source>
        <dbReference type="ARBA" id="ARBA00004496"/>
    </source>
</evidence>
<comment type="pathway">
    <text evidence="2">Protein biosynthesis; polypeptide chain elongation.</text>
</comment>
<dbReference type="InterPro" id="IPR008991">
    <property type="entry name" value="Translation_prot_SH3-like_sf"/>
</dbReference>
<protein>
    <recommendedName>
        <fullName evidence="11">Elongation factor P</fullName>
    </recommendedName>
</protein>
<keyword evidence="6" id="KW-0648">Protein biosynthesis</keyword>
<dbReference type="InterPro" id="IPR020599">
    <property type="entry name" value="Transl_elong_fac_P/YeiP"/>
</dbReference>
<evidence type="ECO:0000259" key="8">
    <source>
        <dbReference type="SMART" id="SM01185"/>
    </source>
</evidence>
<organism evidence="9 10">
    <name type="scientific">Cymbomonas tetramitiformis</name>
    <dbReference type="NCBI Taxonomy" id="36881"/>
    <lineage>
        <taxon>Eukaryota</taxon>
        <taxon>Viridiplantae</taxon>
        <taxon>Chlorophyta</taxon>
        <taxon>Pyramimonadophyceae</taxon>
        <taxon>Pyramimonadales</taxon>
        <taxon>Pyramimonadaceae</taxon>
        <taxon>Cymbomonas</taxon>
    </lineage>
</organism>
<dbReference type="Pfam" id="PF08207">
    <property type="entry name" value="EFP_N"/>
    <property type="match status" value="1"/>
</dbReference>
<evidence type="ECO:0000313" key="10">
    <source>
        <dbReference type="Proteomes" id="UP001190700"/>
    </source>
</evidence>
<dbReference type="GO" id="GO:0043043">
    <property type="term" value="P:peptide biosynthetic process"/>
    <property type="evidence" value="ECO:0007669"/>
    <property type="project" value="InterPro"/>
</dbReference>
<dbReference type="EMBL" id="LGRX02033095">
    <property type="protein sequence ID" value="KAK3242984.1"/>
    <property type="molecule type" value="Genomic_DNA"/>
</dbReference>
<dbReference type="Gene3D" id="2.40.50.140">
    <property type="entry name" value="Nucleic acid-binding proteins"/>
    <property type="match status" value="2"/>
</dbReference>
<dbReference type="FunFam" id="2.30.30.30:FF:000003">
    <property type="entry name" value="Elongation factor P"/>
    <property type="match status" value="1"/>
</dbReference>
<evidence type="ECO:0000256" key="5">
    <source>
        <dbReference type="ARBA" id="ARBA00022768"/>
    </source>
</evidence>
<evidence type="ECO:0008006" key="11">
    <source>
        <dbReference type="Google" id="ProtNLM"/>
    </source>
</evidence>
<dbReference type="NCBIfam" id="TIGR00038">
    <property type="entry name" value="efp"/>
    <property type="match status" value="1"/>
</dbReference>